<keyword evidence="1" id="KW-0472">Membrane</keyword>
<reference evidence="2 3" key="1">
    <citation type="journal article" date="2019" name="Nat. Ecol. Evol.">
        <title>Megaphylogeny resolves global patterns of mushroom evolution.</title>
        <authorList>
            <person name="Varga T."/>
            <person name="Krizsan K."/>
            <person name="Foldi C."/>
            <person name="Dima B."/>
            <person name="Sanchez-Garcia M."/>
            <person name="Sanchez-Ramirez S."/>
            <person name="Szollosi G.J."/>
            <person name="Szarkandi J.G."/>
            <person name="Papp V."/>
            <person name="Albert L."/>
            <person name="Andreopoulos W."/>
            <person name="Angelini C."/>
            <person name="Antonin V."/>
            <person name="Barry K.W."/>
            <person name="Bougher N.L."/>
            <person name="Buchanan P."/>
            <person name="Buyck B."/>
            <person name="Bense V."/>
            <person name="Catcheside P."/>
            <person name="Chovatia M."/>
            <person name="Cooper J."/>
            <person name="Damon W."/>
            <person name="Desjardin D."/>
            <person name="Finy P."/>
            <person name="Geml J."/>
            <person name="Haridas S."/>
            <person name="Hughes K."/>
            <person name="Justo A."/>
            <person name="Karasinski D."/>
            <person name="Kautmanova I."/>
            <person name="Kiss B."/>
            <person name="Kocsube S."/>
            <person name="Kotiranta H."/>
            <person name="LaButti K.M."/>
            <person name="Lechner B.E."/>
            <person name="Liimatainen K."/>
            <person name="Lipzen A."/>
            <person name="Lukacs Z."/>
            <person name="Mihaltcheva S."/>
            <person name="Morgado L.N."/>
            <person name="Niskanen T."/>
            <person name="Noordeloos M.E."/>
            <person name="Ohm R.A."/>
            <person name="Ortiz-Santana B."/>
            <person name="Ovrebo C."/>
            <person name="Racz N."/>
            <person name="Riley R."/>
            <person name="Savchenko A."/>
            <person name="Shiryaev A."/>
            <person name="Soop K."/>
            <person name="Spirin V."/>
            <person name="Szebenyi C."/>
            <person name="Tomsovsky M."/>
            <person name="Tulloss R.E."/>
            <person name="Uehling J."/>
            <person name="Grigoriev I.V."/>
            <person name="Vagvolgyi C."/>
            <person name="Papp T."/>
            <person name="Martin F.M."/>
            <person name="Miettinen O."/>
            <person name="Hibbett D.S."/>
            <person name="Nagy L.G."/>
        </authorList>
    </citation>
    <scope>NUCLEOTIDE SEQUENCE [LARGE SCALE GENOMIC DNA]</scope>
    <source>
        <strain evidence="2 3">CBS 166.37</strain>
    </source>
</reference>
<dbReference type="EMBL" id="ML213639">
    <property type="protein sequence ID" value="TFK33927.1"/>
    <property type="molecule type" value="Genomic_DNA"/>
</dbReference>
<sequence length="312" mass="34009">MQTSLSRFYFVVALPFVTAFTLVVNSNAISAGSHTNLTWVRESNDPGTWYWGIVDASRPINRTSVNLSSGPFQTPGNSTIQKAETGSFLVMVNHTGSFQLVALDSSKKKNLGTSNVVTVFDTVSVASVVRSSSTNAPSAVPISTQVADDTRKSITPIKILIPSVIGGLFLLISTFVLSFLYCRKRKVVHDTAAEDEDSNVAAARIQVRNGISPFRIELNPQAFFRAPFRKPPLVDSTTSLPLPPETSTEKVEFPSSRNVEQQQQQHEIPVISTAEATVDSRLDIILHEDSGIRLSRSETINVCDIPPVYSAL</sequence>
<feature type="transmembrane region" description="Helical" evidence="1">
    <location>
        <begin position="159"/>
        <end position="181"/>
    </location>
</feature>
<keyword evidence="1" id="KW-0812">Transmembrane</keyword>
<accession>A0A5C3LMX0</accession>
<dbReference type="Proteomes" id="UP000308652">
    <property type="component" value="Unassembled WGS sequence"/>
</dbReference>
<proteinExistence type="predicted"/>
<evidence type="ECO:0000313" key="2">
    <source>
        <dbReference type="EMBL" id="TFK33927.1"/>
    </source>
</evidence>
<feature type="transmembrane region" description="Helical" evidence="1">
    <location>
        <begin position="6"/>
        <end position="24"/>
    </location>
</feature>
<evidence type="ECO:0000256" key="1">
    <source>
        <dbReference type="SAM" id="Phobius"/>
    </source>
</evidence>
<protein>
    <submittedName>
        <fullName evidence="2">Uncharacterized protein</fullName>
    </submittedName>
</protein>
<gene>
    <name evidence="2" type="ORF">BDQ12DRAFT_690446</name>
</gene>
<evidence type="ECO:0000313" key="3">
    <source>
        <dbReference type="Proteomes" id="UP000308652"/>
    </source>
</evidence>
<keyword evidence="1" id="KW-1133">Transmembrane helix</keyword>
<organism evidence="2 3">
    <name type="scientific">Crucibulum laeve</name>
    <dbReference type="NCBI Taxonomy" id="68775"/>
    <lineage>
        <taxon>Eukaryota</taxon>
        <taxon>Fungi</taxon>
        <taxon>Dikarya</taxon>
        <taxon>Basidiomycota</taxon>
        <taxon>Agaricomycotina</taxon>
        <taxon>Agaricomycetes</taxon>
        <taxon>Agaricomycetidae</taxon>
        <taxon>Agaricales</taxon>
        <taxon>Agaricineae</taxon>
        <taxon>Nidulariaceae</taxon>
        <taxon>Crucibulum</taxon>
    </lineage>
</organism>
<dbReference type="AlphaFoldDB" id="A0A5C3LMX0"/>
<name>A0A5C3LMX0_9AGAR</name>
<keyword evidence="3" id="KW-1185">Reference proteome</keyword>